<evidence type="ECO:0000313" key="4">
    <source>
        <dbReference type="Proteomes" id="UP001501705"/>
    </source>
</evidence>
<feature type="compositionally biased region" description="Low complexity" evidence="1">
    <location>
        <begin position="430"/>
        <end position="465"/>
    </location>
</feature>
<keyword evidence="2" id="KW-0472">Membrane</keyword>
<sequence length="490" mass="48143">MCGPLEVSCQVKEGFQAVAVNVLDQLRQETTHAALNTLQSASFWIRPDTTRLAEEHGNTWTNNPAIEFMHSGLLPVTAGVFTVAVIIAGIRIAWEQRAQPAQELLKAMLTFVVVAGAGTATMQLLAEWSDQFAVSIIHKAAKDLSLAAAFGGPVSADGKVTDLVADTMPNLLAMAIGVSVIIASLVQLVLMLIRSAMLVLLAGAFPLAAAATNTEIGRNWLKKFCGWSLAFIAYKPAAALVYAAAIMMSKSAPGSTDAVMQAMTGMMMLLLSIFALPALLRFMVPLTAAAAGGNSAMGTAAADPGGLATGALNIATSRLGATSRASSPLASPHSTGPSGASLGTPSHSTGASTAPPSAAGSTGPTHTGPTTSASPSTGPPNSSSASTGSASTGPPTSGAGSAGSAGSGSTGSAHSGSGFGGSAGGGGASGAASSAAALGLAATRKTAGGLAGAAAHSAGEPSGGATTPPTAGPMSHRPRPHTPTGPSGNW</sequence>
<gene>
    <name evidence="3" type="ORF">GCM10009804_26780</name>
</gene>
<protein>
    <recommendedName>
        <fullName evidence="5">TrbL/VirB6 plasmid conjugal transfer protein</fullName>
    </recommendedName>
</protein>
<feature type="compositionally biased region" description="Gly residues" evidence="1">
    <location>
        <begin position="400"/>
        <end position="409"/>
    </location>
</feature>
<feature type="compositionally biased region" description="Gly residues" evidence="1">
    <location>
        <begin position="417"/>
        <end position="429"/>
    </location>
</feature>
<evidence type="ECO:0000256" key="1">
    <source>
        <dbReference type="SAM" id="MobiDB-lite"/>
    </source>
</evidence>
<name>A0ABP4P295_9ACTN</name>
<feature type="compositionally biased region" description="Low complexity" evidence="1">
    <location>
        <begin position="343"/>
        <end position="399"/>
    </location>
</feature>
<evidence type="ECO:0008006" key="5">
    <source>
        <dbReference type="Google" id="ProtNLM"/>
    </source>
</evidence>
<feature type="transmembrane region" description="Helical" evidence="2">
    <location>
        <begin position="104"/>
        <end position="126"/>
    </location>
</feature>
<feature type="compositionally biased region" description="Polar residues" evidence="1">
    <location>
        <begin position="323"/>
        <end position="338"/>
    </location>
</feature>
<feature type="region of interest" description="Disordered" evidence="1">
    <location>
        <begin position="323"/>
        <end position="490"/>
    </location>
</feature>
<reference evidence="4" key="1">
    <citation type="journal article" date="2019" name="Int. J. Syst. Evol. Microbiol.">
        <title>The Global Catalogue of Microorganisms (GCM) 10K type strain sequencing project: providing services to taxonomists for standard genome sequencing and annotation.</title>
        <authorList>
            <consortium name="The Broad Institute Genomics Platform"/>
            <consortium name="The Broad Institute Genome Sequencing Center for Infectious Disease"/>
            <person name="Wu L."/>
            <person name="Ma J."/>
        </authorList>
    </citation>
    <scope>NUCLEOTIDE SEQUENCE [LARGE SCALE GENOMIC DNA]</scope>
    <source>
        <strain evidence="4">JCM 15572</strain>
    </source>
</reference>
<comment type="caution">
    <text evidence="3">The sequence shown here is derived from an EMBL/GenBank/DDBJ whole genome shotgun (WGS) entry which is preliminary data.</text>
</comment>
<feature type="transmembrane region" description="Helical" evidence="2">
    <location>
        <begin position="224"/>
        <end position="246"/>
    </location>
</feature>
<dbReference type="Proteomes" id="UP001501705">
    <property type="component" value="Unassembled WGS sequence"/>
</dbReference>
<keyword evidence="2" id="KW-0812">Transmembrane</keyword>
<evidence type="ECO:0000256" key="2">
    <source>
        <dbReference type="SAM" id="Phobius"/>
    </source>
</evidence>
<dbReference type="RefSeq" id="WP_344233777.1">
    <property type="nucleotide sequence ID" value="NZ_BAAAPH010000007.1"/>
</dbReference>
<evidence type="ECO:0000313" key="3">
    <source>
        <dbReference type="EMBL" id="GAA1568987.1"/>
    </source>
</evidence>
<dbReference type="EMBL" id="BAAAPH010000007">
    <property type="protein sequence ID" value="GAA1568987.1"/>
    <property type="molecule type" value="Genomic_DNA"/>
</dbReference>
<feature type="transmembrane region" description="Helical" evidence="2">
    <location>
        <begin position="258"/>
        <end position="280"/>
    </location>
</feature>
<accession>A0ABP4P295</accession>
<keyword evidence="2" id="KW-1133">Transmembrane helix</keyword>
<keyword evidence="4" id="KW-1185">Reference proteome</keyword>
<organism evidence="3 4">
    <name type="scientific">Kribbella hippodromi</name>
    <dbReference type="NCBI Taxonomy" id="434347"/>
    <lineage>
        <taxon>Bacteria</taxon>
        <taxon>Bacillati</taxon>
        <taxon>Actinomycetota</taxon>
        <taxon>Actinomycetes</taxon>
        <taxon>Propionibacteriales</taxon>
        <taxon>Kribbellaceae</taxon>
        <taxon>Kribbella</taxon>
    </lineage>
</organism>
<feature type="transmembrane region" description="Helical" evidence="2">
    <location>
        <begin position="171"/>
        <end position="193"/>
    </location>
</feature>
<proteinExistence type="predicted"/>
<feature type="transmembrane region" description="Helical" evidence="2">
    <location>
        <begin position="72"/>
        <end position="92"/>
    </location>
</feature>